<dbReference type="InterPro" id="IPR014729">
    <property type="entry name" value="Rossmann-like_a/b/a_fold"/>
</dbReference>
<reference evidence="3" key="1">
    <citation type="submission" date="2020-02" db="EMBL/GenBank/DDBJ databases">
        <authorList>
            <person name="Meier V. D."/>
        </authorList>
    </citation>
    <scope>NUCLEOTIDE SEQUENCE</scope>
    <source>
        <strain evidence="3">AVDCRST_MAG63</strain>
    </source>
</reference>
<dbReference type="AlphaFoldDB" id="A0A6J4I2H2"/>
<dbReference type="PANTHER" id="PTHR43169:SF2">
    <property type="entry name" value="NAD_GMP SYNTHASE DOMAIN-CONTAINING PROTEIN"/>
    <property type="match status" value="1"/>
</dbReference>
<evidence type="ECO:0000259" key="2">
    <source>
        <dbReference type="Pfam" id="PF02540"/>
    </source>
</evidence>
<proteinExistence type="predicted"/>
<name>A0A6J4I2H2_9BACT</name>
<dbReference type="InterPro" id="IPR022310">
    <property type="entry name" value="NAD/GMP_synthase"/>
</dbReference>
<dbReference type="GO" id="GO:0006163">
    <property type="term" value="P:purine nucleotide metabolic process"/>
    <property type="evidence" value="ECO:0007669"/>
    <property type="project" value="UniProtKB-ARBA"/>
</dbReference>
<dbReference type="GO" id="GO:0016783">
    <property type="term" value="F:sulfurtransferase activity"/>
    <property type="evidence" value="ECO:0007669"/>
    <property type="project" value="InterPro"/>
</dbReference>
<dbReference type="CDD" id="cd01990">
    <property type="entry name" value="LarE-like"/>
    <property type="match status" value="1"/>
</dbReference>
<evidence type="ECO:0000256" key="1">
    <source>
        <dbReference type="PIRSR" id="PIRSR006661-1"/>
    </source>
</evidence>
<feature type="active site" description="Nucleophile and sulfur donor" evidence="1">
    <location>
        <position position="190"/>
    </location>
</feature>
<dbReference type="Pfam" id="PF02540">
    <property type="entry name" value="NAD_synthase"/>
    <property type="match status" value="1"/>
</dbReference>
<organism evidence="3">
    <name type="scientific">uncultured Armatimonadetes bacterium</name>
    <dbReference type="NCBI Taxonomy" id="157466"/>
    <lineage>
        <taxon>Bacteria</taxon>
        <taxon>Bacillati</taxon>
        <taxon>Armatimonadota</taxon>
        <taxon>environmental samples</taxon>
    </lineage>
</organism>
<sequence>MAQALLQLRPSSVNEAEADHKLNDLRALLRDMGSLVLGYSGGVDSAFLAKVAQEELGDRAVAVVALSESYADREKEAAVALAESHGIRLRTVRTNELENEHYAANPTNRCFYCKEELFVHLRRVAEEMGIPHIAYGAIIDDLGDHRPGAQAAEEYGARAPLQEAMLSKAEIRVLSRRMGLPTWDKPSLACLSSRFPYGTRITADLLRRLDRCEEFLHDLGFRQVRVRHHDTIARIEIERGEFGRVLEGDVADRIVARFKELGYTYVSLDLAGYRSGSMNANLGAVRHPAGH</sequence>
<dbReference type="InterPro" id="IPR005232">
    <property type="entry name" value="LarE"/>
</dbReference>
<gene>
    <name evidence="3" type="ORF">AVDCRST_MAG63-1313</name>
</gene>
<feature type="domain" description="NAD/GMP synthase" evidence="2">
    <location>
        <begin position="33"/>
        <end position="96"/>
    </location>
</feature>
<evidence type="ECO:0000313" key="3">
    <source>
        <dbReference type="EMBL" id="CAA9238375.1"/>
    </source>
</evidence>
<dbReference type="PANTHER" id="PTHR43169">
    <property type="entry name" value="EXSB FAMILY PROTEIN"/>
    <property type="match status" value="1"/>
</dbReference>
<dbReference type="NCBIfam" id="TIGR00268">
    <property type="entry name" value="ATP-dependent sacrificial sulfur transferase LarE"/>
    <property type="match status" value="1"/>
</dbReference>
<dbReference type="Gene3D" id="3.40.50.620">
    <property type="entry name" value="HUPs"/>
    <property type="match status" value="1"/>
</dbReference>
<dbReference type="InterPro" id="IPR052188">
    <property type="entry name" value="Ni-pincer_cofactor_biosynth"/>
</dbReference>
<dbReference type="SUPFAM" id="SSF52402">
    <property type="entry name" value="Adenine nucleotide alpha hydrolases-like"/>
    <property type="match status" value="1"/>
</dbReference>
<dbReference type="EMBL" id="CADCTO010000174">
    <property type="protein sequence ID" value="CAA9238375.1"/>
    <property type="molecule type" value="Genomic_DNA"/>
</dbReference>
<accession>A0A6J4I2H2</accession>
<dbReference type="PIRSF" id="PIRSF006661">
    <property type="entry name" value="PP-lp_UCP006661"/>
    <property type="match status" value="1"/>
</dbReference>
<protein>
    <submittedName>
        <fullName evidence="3">ATP-utilizing enzyme of the PP-loop superfamily</fullName>
    </submittedName>
</protein>